<gene>
    <name evidence="2" type="ORF">ABZV61_05050</name>
</gene>
<dbReference type="Proteomes" id="UP001550044">
    <property type="component" value="Unassembled WGS sequence"/>
</dbReference>
<sequence length="93" mass="9767">MTKHPQTAGFTCREAGTHGVPAESRDLRVSMHARVRCHADAELEFPIDLLPDILAGLFGHETVRQMQATPGGGATSRRGLSPASADECGQGGA</sequence>
<evidence type="ECO:0000256" key="1">
    <source>
        <dbReference type="SAM" id="MobiDB-lite"/>
    </source>
</evidence>
<keyword evidence="3" id="KW-1185">Reference proteome</keyword>
<proteinExistence type="predicted"/>
<accession>A0ABV2U514</accession>
<name>A0ABV2U514_9ACTN</name>
<dbReference type="RefSeq" id="WP_356708711.1">
    <property type="nucleotide sequence ID" value="NZ_JBEXIP010000002.1"/>
</dbReference>
<dbReference type="EMBL" id="JBEXIP010000002">
    <property type="protein sequence ID" value="MET8432164.1"/>
    <property type="molecule type" value="Genomic_DNA"/>
</dbReference>
<protein>
    <submittedName>
        <fullName evidence="2">Uncharacterized protein</fullName>
    </submittedName>
</protein>
<evidence type="ECO:0000313" key="3">
    <source>
        <dbReference type="Proteomes" id="UP001550044"/>
    </source>
</evidence>
<reference evidence="2 3" key="1">
    <citation type="submission" date="2024-06" db="EMBL/GenBank/DDBJ databases">
        <title>The Natural Products Discovery Center: Release of the First 8490 Sequenced Strains for Exploring Actinobacteria Biosynthetic Diversity.</title>
        <authorList>
            <person name="Kalkreuter E."/>
            <person name="Kautsar S.A."/>
            <person name="Yang D."/>
            <person name="Bader C.D."/>
            <person name="Teijaro C.N."/>
            <person name="Fluegel L."/>
            <person name="Davis C.M."/>
            <person name="Simpson J.R."/>
            <person name="Lauterbach L."/>
            <person name="Steele A.D."/>
            <person name="Gui C."/>
            <person name="Meng S."/>
            <person name="Li G."/>
            <person name="Viehrig K."/>
            <person name="Ye F."/>
            <person name="Su P."/>
            <person name="Kiefer A.F."/>
            <person name="Nichols A."/>
            <person name="Cepeda A.J."/>
            <person name="Yan W."/>
            <person name="Fan B."/>
            <person name="Jiang Y."/>
            <person name="Adhikari A."/>
            <person name="Zheng C.-J."/>
            <person name="Schuster L."/>
            <person name="Cowan T.M."/>
            <person name="Smanski M.J."/>
            <person name="Chevrette M.G."/>
            <person name="De Carvalho L.P.S."/>
            <person name="Shen B."/>
        </authorList>
    </citation>
    <scope>NUCLEOTIDE SEQUENCE [LARGE SCALE GENOMIC DNA]</scope>
    <source>
        <strain evidence="2 3">NPDC005137</strain>
    </source>
</reference>
<feature type="region of interest" description="Disordered" evidence="1">
    <location>
        <begin position="1"/>
        <end position="23"/>
    </location>
</feature>
<organism evidence="2 3">
    <name type="scientific">Streptomyces sp. 900116325</name>
    <dbReference type="NCBI Taxonomy" id="3154295"/>
    <lineage>
        <taxon>Bacteria</taxon>
        <taxon>Bacillati</taxon>
        <taxon>Actinomycetota</taxon>
        <taxon>Actinomycetes</taxon>
        <taxon>Kitasatosporales</taxon>
        <taxon>Streptomycetaceae</taxon>
        <taxon>Streptomyces</taxon>
    </lineage>
</organism>
<comment type="caution">
    <text evidence="2">The sequence shown here is derived from an EMBL/GenBank/DDBJ whole genome shotgun (WGS) entry which is preliminary data.</text>
</comment>
<evidence type="ECO:0000313" key="2">
    <source>
        <dbReference type="EMBL" id="MET8432164.1"/>
    </source>
</evidence>
<feature type="region of interest" description="Disordered" evidence="1">
    <location>
        <begin position="66"/>
        <end position="93"/>
    </location>
</feature>